<dbReference type="PANTHER" id="PTHR10060">
    <property type="entry name" value="TATD FAMILY DEOXYRIBONUCLEASE"/>
    <property type="match status" value="1"/>
</dbReference>
<dbReference type="GO" id="GO:0005829">
    <property type="term" value="C:cytosol"/>
    <property type="evidence" value="ECO:0007669"/>
    <property type="project" value="TreeGrafter"/>
</dbReference>
<reference evidence="3" key="2">
    <citation type="submission" date="2025-09" db="UniProtKB">
        <authorList>
            <consortium name="Ensembl"/>
        </authorList>
    </citation>
    <scope>IDENTIFICATION</scope>
</reference>
<name>A0A8C6S2N4_9GOBI</name>
<organism evidence="3 4">
    <name type="scientific">Neogobius melanostomus</name>
    <name type="common">round goby</name>
    <dbReference type="NCBI Taxonomy" id="47308"/>
    <lineage>
        <taxon>Eukaryota</taxon>
        <taxon>Metazoa</taxon>
        <taxon>Chordata</taxon>
        <taxon>Craniata</taxon>
        <taxon>Vertebrata</taxon>
        <taxon>Euteleostomi</taxon>
        <taxon>Actinopterygii</taxon>
        <taxon>Neopterygii</taxon>
        <taxon>Teleostei</taxon>
        <taxon>Neoteleostei</taxon>
        <taxon>Acanthomorphata</taxon>
        <taxon>Gobiaria</taxon>
        <taxon>Gobiiformes</taxon>
        <taxon>Gobioidei</taxon>
        <taxon>Gobiidae</taxon>
        <taxon>Benthophilinae</taxon>
        <taxon>Neogobiini</taxon>
        <taxon>Neogobius</taxon>
    </lineage>
</organism>
<keyword evidence="4" id="KW-1185">Reference proteome</keyword>
<keyword evidence="2" id="KW-0378">Hydrolase</keyword>
<dbReference type="Proteomes" id="UP000694523">
    <property type="component" value="Unplaced"/>
</dbReference>
<reference evidence="3" key="1">
    <citation type="submission" date="2025-08" db="UniProtKB">
        <authorList>
            <consortium name="Ensembl"/>
        </authorList>
    </citation>
    <scope>IDENTIFICATION</scope>
</reference>
<proteinExistence type="inferred from homology"/>
<dbReference type="AlphaFoldDB" id="A0A8C6S2N4"/>
<dbReference type="Gene3D" id="3.20.20.140">
    <property type="entry name" value="Metal-dependent hydrolases"/>
    <property type="match status" value="1"/>
</dbReference>
<evidence type="ECO:0000313" key="3">
    <source>
        <dbReference type="Ensembl" id="ENSNMLP00000000695.1"/>
    </source>
</evidence>
<evidence type="ECO:0000313" key="4">
    <source>
        <dbReference type="Proteomes" id="UP000694523"/>
    </source>
</evidence>
<dbReference type="PANTHER" id="PTHR10060:SF15">
    <property type="entry name" value="DEOXYRIBONUCLEASE TATDN1"/>
    <property type="match status" value="1"/>
</dbReference>
<comment type="similarity">
    <text evidence="1">Belongs to the metallo-dependent hydrolases superfamily. TatD-type hydrolase family.</text>
</comment>
<dbReference type="InterPro" id="IPR050891">
    <property type="entry name" value="TatD-type_Hydrolase"/>
</dbReference>
<evidence type="ECO:0000256" key="2">
    <source>
        <dbReference type="ARBA" id="ARBA00022801"/>
    </source>
</evidence>
<dbReference type="GO" id="GO:0008296">
    <property type="term" value="F:3'-5'-DNA exonuclease activity"/>
    <property type="evidence" value="ECO:0007669"/>
    <property type="project" value="TreeGrafter"/>
</dbReference>
<sequence length="158" mass="17525">MFSEAVLCTVGCHPTRCSEFESGEEQYLSELKALARTGKCSPSESAASVCDVDTVKLLQYICTLLQYICHCIGGGVLLSVKLITMLYAPWCGVKGLHGWKTNHVQKTSFPTKEKWKKKTVWKTERGPGVLEVMAAARDEDPATLADVIYNNTLRLFFS</sequence>
<protein>
    <submittedName>
        <fullName evidence="3">Uncharacterized protein</fullName>
    </submittedName>
</protein>
<accession>A0A8C6S2N4</accession>
<dbReference type="Ensembl" id="ENSNMLT00000000821.1">
    <property type="protein sequence ID" value="ENSNMLP00000000695.1"/>
    <property type="gene ID" value="ENSNMLG00000000572.1"/>
</dbReference>
<evidence type="ECO:0000256" key="1">
    <source>
        <dbReference type="ARBA" id="ARBA00009275"/>
    </source>
</evidence>